<keyword evidence="1" id="KW-0812">Transmembrane</keyword>
<feature type="transmembrane region" description="Helical" evidence="1">
    <location>
        <begin position="40"/>
        <end position="60"/>
    </location>
</feature>
<keyword evidence="1" id="KW-1133">Transmembrane helix</keyword>
<name>A0A075M4I0_9CAUD</name>
<dbReference type="Proteomes" id="UP000028561">
    <property type="component" value="Segment"/>
</dbReference>
<dbReference type="SMR" id="A0A075M4I0"/>
<evidence type="ECO:0000313" key="2">
    <source>
        <dbReference type="EMBL" id="AIF71936.1"/>
    </source>
</evidence>
<dbReference type="KEGG" id="vg:20283047"/>
<feature type="transmembrane region" description="Helical" evidence="1">
    <location>
        <begin position="12"/>
        <end position="34"/>
    </location>
</feature>
<sequence>MKVEKSLRDKILLVVVVQAVGFGIASLLSLGGIVVERSTLSYFITGTILAFVALGIYEYILTRNAMKLQKELSVTINQAMRRYDTIFINTHTEKKGGK</sequence>
<protein>
    <submittedName>
        <fullName evidence="2">Uncharacterized protein</fullName>
    </submittedName>
</protein>
<accession>A0A075M4I0</accession>
<organism evidence="2 3">
    <name type="scientific">Bacillus phage Riley</name>
    <dbReference type="NCBI Taxonomy" id="1486662"/>
    <lineage>
        <taxon>Viruses</taxon>
        <taxon>Duplodnaviria</taxon>
        <taxon>Heunggongvirae</taxon>
        <taxon>Uroviricota</taxon>
        <taxon>Caudoviricetes</taxon>
        <taxon>Herelleviridae</taxon>
        <taxon>Bastillevirinae</taxon>
        <taxon>Bequatrovirus</taxon>
        <taxon>Bequatrovirus riley</taxon>
    </lineage>
</organism>
<reference evidence="2 3" key="2">
    <citation type="journal article" date="2016" name="Virology (Lond)">
        <title>Genomic characterization and comparison of seven Myoviridae bacteriophage infecting Bacillus thuringiensis.</title>
        <authorList>
            <person name="Sauder A.B."/>
            <person name="Quinn M.R."/>
            <person name="Brouillette A."/>
            <person name="Caruso S."/>
            <person name="Cresawn S."/>
            <person name="Erill I."/>
            <person name="Lewis L."/>
            <person name="Loesser-Casey K."/>
            <person name="Pate M."/>
            <person name="Scott C."/>
            <person name="Stockwell S."/>
            <person name="Temple L."/>
        </authorList>
    </citation>
    <scope>NUCLEOTIDE SEQUENCE [LARGE SCALE GENOMIC DNA]</scope>
</reference>
<dbReference type="GeneID" id="20283047"/>
<dbReference type="EMBL" id="KJ489402">
    <property type="protein sequence ID" value="AIF71936.1"/>
    <property type="molecule type" value="Genomic_DNA"/>
</dbReference>
<keyword evidence="3" id="KW-1185">Reference proteome</keyword>
<reference evidence="3" key="1">
    <citation type="submission" date="2014-09" db="EMBL/GenBank/DDBJ databases">
        <title>Genomic characterization and comparison of seven Myoviridae bacteriophage infecting Bacillus thuringiensis.</title>
        <authorList>
            <person name="Sauder A.B."/>
            <person name="McKenzie Q.R."/>
            <person name="Temple L.M."/>
            <person name="Alexis B.K."/>
            <person name="Al-Atrache Z."/>
            <person name="Lewis L.O."/>
            <person name="Loesser-Casey K.E."/>
            <person name="Mitchell K.J."/>
        </authorList>
    </citation>
    <scope>NUCLEOTIDE SEQUENCE [LARGE SCALE GENOMIC DNA]</scope>
</reference>
<proteinExistence type="predicted"/>
<keyword evidence="1" id="KW-0472">Membrane</keyword>
<dbReference type="RefSeq" id="YP_009055825.1">
    <property type="nucleotide sequence ID" value="NC_024788.1"/>
</dbReference>
<evidence type="ECO:0000313" key="3">
    <source>
        <dbReference type="Proteomes" id="UP000028561"/>
    </source>
</evidence>
<evidence type="ECO:0000256" key="1">
    <source>
        <dbReference type="SAM" id="Phobius"/>
    </source>
</evidence>